<dbReference type="EMBL" id="FODJ01000014">
    <property type="protein sequence ID" value="SEO84406.1"/>
    <property type="molecule type" value="Genomic_DNA"/>
</dbReference>
<keyword evidence="5" id="KW-1133">Transmembrane helix</keyword>
<evidence type="ECO:0000256" key="3">
    <source>
        <dbReference type="ARBA" id="ARBA00022475"/>
    </source>
</evidence>
<dbReference type="PANTHER" id="PTHR30329:SF16">
    <property type="entry name" value="CHEMOTAXIS MOTB PROTEIN"/>
    <property type="match status" value="1"/>
</dbReference>
<dbReference type="Proteomes" id="UP000199300">
    <property type="component" value="Unassembled WGS sequence"/>
</dbReference>
<dbReference type="Pfam" id="PF00691">
    <property type="entry name" value="OmpA"/>
    <property type="match status" value="1"/>
</dbReference>
<evidence type="ECO:0000259" key="8">
    <source>
        <dbReference type="PROSITE" id="PS51123"/>
    </source>
</evidence>
<dbReference type="PROSITE" id="PS51123">
    <property type="entry name" value="OMPA_2"/>
    <property type="match status" value="1"/>
</dbReference>
<dbReference type="InterPro" id="IPR036737">
    <property type="entry name" value="OmpA-like_sf"/>
</dbReference>
<dbReference type="InterPro" id="IPR006665">
    <property type="entry name" value="OmpA-like"/>
</dbReference>
<accession>A0A1H8T0U5</accession>
<dbReference type="AlphaFoldDB" id="A0A1H8T0U5"/>
<dbReference type="NCBIfam" id="NF005382">
    <property type="entry name" value="PRK06925.1"/>
    <property type="match status" value="1"/>
</dbReference>
<dbReference type="RefSeq" id="WP_091499996.1">
    <property type="nucleotide sequence ID" value="NZ_FODJ01000014.1"/>
</dbReference>
<comment type="subcellular location">
    <subcellularLocation>
        <location evidence="1">Cell membrane</location>
        <topology evidence="1">Single-pass membrane protein</topology>
    </subcellularLocation>
</comment>
<proteinExistence type="inferred from homology"/>
<evidence type="ECO:0000256" key="6">
    <source>
        <dbReference type="ARBA" id="ARBA00023136"/>
    </source>
</evidence>
<protein>
    <submittedName>
        <fullName evidence="9">Chemotaxis protein MotB</fullName>
    </submittedName>
</protein>
<name>A0A1H8T0U5_9BACI</name>
<comment type="similarity">
    <text evidence="2">Belongs to the MotB family.</text>
</comment>
<evidence type="ECO:0000256" key="7">
    <source>
        <dbReference type="PROSITE-ProRule" id="PRU00473"/>
    </source>
</evidence>
<sequence>MRRRNKNKNSGGAPKWMTTFSDLMSLMLTFFVLLFAMSQIDSQRFEALAESFRNQAAFNIFSSGSISNESTGGDVTVEPDESIIVDLPEADHDLTVDELASDSESLEELLREVEAYLADNGLNNLISANRSDQGVVLILQEQILFDSGEAIIKSEGEPFLDKVAVLLSSISNKVRVEGHTDNRPISTPQFPSNWELSGARASSVIRYILTNNDFEEDRFVAVGYGDTQPVASNNSPENWQKNRRVEIVILELSRSFD</sequence>
<dbReference type="InterPro" id="IPR050330">
    <property type="entry name" value="Bact_OuterMem_StrucFunc"/>
</dbReference>
<reference evidence="9 10" key="1">
    <citation type="submission" date="2016-10" db="EMBL/GenBank/DDBJ databases">
        <authorList>
            <person name="de Groot N.N."/>
        </authorList>
    </citation>
    <scope>NUCLEOTIDE SEQUENCE [LARGE SCALE GENOMIC DNA]</scope>
    <source>
        <strain evidence="9 10">CGMCC 1.10434</strain>
    </source>
</reference>
<dbReference type="PANTHER" id="PTHR30329">
    <property type="entry name" value="STATOR ELEMENT OF FLAGELLAR MOTOR COMPLEX"/>
    <property type="match status" value="1"/>
</dbReference>
<dbReference type="InterPro" id="IPR025713">
    <property type="entry name" value="MotB-like_N_dom"/>
</dbReference>
<dbReference type="Pfam" id="PF13677">
    <property type="entry name" value="MotB_plug"/>
    <property type="match status" value="1"/>
</dbReference>
<dbReference type="SUPFAM" id="SSF103088">
    <property type="entry name" value="OmpA-like"/>
    <property type="match status" value="1"/>
</dbReference>
<evidence type="ECO:0000313" key="9">
    <source>
        <dbReference type="EMBL" id="SEO84406.1"/>
    </source>
</evidence>
<evidence type="ECO:0000256" key="2">
    <source>
        <dbReference type="ARBA" id="ARBA00008914"/>
    </source>
</evidence>
<evidence type="ECO:0000256" key="5">
    <source>
        <dbReference type="ARBA" id="ARBA00022989"/>
    </source>
</evidence>
<evidence type="ECO:0000313" key="10">
    <source>
        <dbReference type="Proteomes" id="UP000199300"/>
    </source>
</evidence>
<feature type="domain" description="OmpA-like" evidence="8">
    <location>
        <begin position="132"/>
        <end position="253"/>
    </location>
</feature>
<keyword evidence="4" id="KW-0812">Transmembrane</keyword>
<dbReference type="CDD" id="cd07185">
    <property type="entry name" value="OmpA_C-like"/>
    <property type="match status" value="1"/>
</dbReference>
<keyword evidence="6 7" id="KW-0472">Membrane</keyword>
<evidence type="ECO:0000256" key="1">
    <source>
        <dbReference type="ARBA" id="ARBA00004162"/>
    </source>
</evidence>
<dbReference type="OrthoDB" id="9815217at2"/>
<keyword evidence="10" id="KW-1185">Reference proteome</keyword>
<dbReference type="Gene3D" id="3.30.1330.60">
    <property type="entry name" value="OmpA-like domain"/>
    <property type="match status" value="1"/>
</dbReference>
<gene>
    <name evidence="9" type="ORF">SAMN04488134_11428</name>
</gene>
<dbReference type="GO" id="GO:0005886">
    <property type="term" value="C:plasma membrane"/>
    <property type="evidence" value="ECO:0007669"/>
    <property type="project" value="UniProtKB-SubCell"/>
</dbReference>
<keyword evidence="3" id="KW-1003">Cell membrane</keyword>
<organism evidence="9 10">
    <name type="scientific">Amphibacillus marinus</name>
    <dbReference type="NCBI Taxonomy" id="872970"/>
    <lineage>
        <taxon>Bacteria</taxon>
        <taxon>Bacillati</taxon>
        <taxon>Bacillota</taxon>
        <taxon>Bacilli</taxon>
        <taxon>Bacillales</taxon>
        <taxon>Bacillaceae</taxon>
        <taxon>Amphibacillus</taxon>
    </lineage>
</organism>
<dbReference type="STRING" id="872970.SAMN04488134_11428"/>
<evidence type="ECO:0000256" key="4">
    <source>
        <dbReference type="ARBA" id="ARBA00022692"/>
    </source>
</evidence>